<keyword evidence="3" id="KW-0269">Exonuclease</keyword>
<dbReference type="SUPFAM" id="SSF56219">
    <property type="entry name" value="DNase I-like"/>
    <property type="match status" value="1"/>
</dbReference>
<dbReference type="GO" id="GO:0004519">
    <property type="term" value="F:endonuclease activity"/>
    <property type="evidence" value="ECO:0007669"/>
    <property type="project" value="UniProtKB-KW"/>
</dbReference>
<dbReference type="InterPro" id="IPR005135">
    <property type="entry name" value="Endo/exonuclease/phosphatase"/>
</dbReference>
<dbReference type="AlphaFoldDB" id="A0A7Y3R9Z6"/>
<dbReference type="PANTHER" id="PTHR14859:SF15">
    <property type="entry name" value="ENDONUCLEASE_EXONUCLEASE_PHOSPHATASE DOMAIN-CONTAINING PROTEIN"/>
    <property type="match status" value="1"/>
</dbReference>
<dbReference type="Gene3D" id="3.60.10.10">
    <property type="entry name" value="Endonuclease/exonuclease/phosphatase"/>
    <property type="match status" value="1"/>
</dbReference>
<accession>A0A7Y3R9Z6</accession>
<dbReference type="GO" id="GO:0004527">
    <property type="term" value="F:exonuclease activity"/>
    <property type="evidence" value="ECO:0007669"/>
    <property type="project" value="UniProtKB-KW"/>
</dbReference>
<dbReference type="InterPro" id="IPR051916">
    <property type="entry name" value="GPI-anchor_lipid_remodeler"/>
</dbReference>
<gene>
    <name evidence="3" type="ORF">HKT18_08500</name>
</gene>
<feature type="transmembrane region" description="Helical" evidence="1">
    <location>
        <begin position="38"/>
        <end position="61"/>
    </location>
</feature>
<protein>
    <submittedName>
        <fullName evidence="3">Endonuclease/exonuclease/phosphatase family protein</fullName>
    </submittedName>
</protein>
<feature type="transmembrane region" description="Helical" evidence="1">
    <location>
        <begin position="68"/>
        <end position="86"/>
    </location>
</feature>
<dbReference type="GO" id="GO:0006506">
    <property type="term" value="P:GPI anchor biosynthetic process"/>
    <property type="evidence" value="ECO:0007669"/>
    <property type="project" value="TreeGrafter"/>
</dbReference>
<comment type="caution">
    <text evidence="3">The sequence shown here is derived from an EMBL/GenBank/DDBJ whole genome shotgun (WGS) entry which is preliminary data.</text>
</comment>
<dbReference type="CDD" id="cd09084">
    <property type="entry name" value="EEP-2"/>
    <property type="match status" value="1"/>
</dbReference>
<evidence type="ECO:0000313" key="4">
    <source>
        <dbReference type="Proteomes" id="UP000536509"/>
    </source>
</evidence>
<dbReference type="Proteomes" id="UP000536509">
    <property type="component" value="Unassembled WGS sequence"/>
</dbReference>
<feature type="domain" description="Endonuclease/exonuclease/phosphatase" evidence="2">
    <location>
        <begin position="103"/>
        <end position="338"/>
    </location>
</feature>
<dbReference type="GO" id="GO:0016020">
    <property type="term" value="C:membrane"/>
    <property type="evidence" value="ECO:0007669"/>
    <property type="project" value="GOC"/>
</dbReference>
<name>A0A7Y3R9Z6_9FLAO</name>
<keyword evidence="4" id="KW-1185">Reference proteome</keyword>
<evidence type="ECO:0000256" key="1">
    <source>
        <dbReference type="SAM" id="Phobius"/>
    </source>
</evidence>
<reference evidence="3 4" key="1">
    <citation type="submission" date="2020-05" db="EMBL/GenBank/DDBJ databases">
        <title>Draft genome of Flavobacterium sp. IMCC34852.</title>
        <authorList>
            <person name="Song J."/>
            <person name="Cho J.-C."/>
        </authorList>
    </citation>
    <scope>NUCLEOTIDE SEQUENCE [LARGE SCALE GENOMIC DNA]</scope>
    <source>
        <strain evidence="3 4">IMCC34852</strain>
    </source>
</reference>
<keyword evidence="1" id="KW-0812">Transmembrane</keyword>
<evidence type="ECO:0000259" key="2">
    <source>
        <dbReference type="Pfam" id="PF03372"/>
    </source>
</evidence>
<organism evidence="3 4">
    <name type="scientific">Flavobacterium rivulicola</name>
    <dbReference type="NCBI Taxonomy" id="2732161"/>
    <lineage>
        <taxon>Bacteria</taxon>
        <taxon>Pseudomonadati</taxon>
        <taxon>Bacteroidota</taxon>
        <taxon>Flavobacteriia</taxon>
        <taxon>Flavobacteriales</taxon>
        <taxon>Flavobacteriaceae</taxon>
        <taxon>Flavobacterium</taxon>
    </lineage>
</organism>
<proteinExistence type="predicted"/>
<feature type="transmembrane region" description="Helical" evidence="1">
    <location>
        <begin position="12"/>
        <end position="32"/>
    </location>
</feature>
<dbReference type="InterPro" id="IPR036691">
    <property type="entry name" value="Endo/exonu/phosph_ase_sf"/>
</dbReference>
<keyword evidence="3" id="KW-0540">Nuclease</keyword>
<keyword evidence="3" id="KW-0255">Endonuclease</keyword>
<dbReference type="EMBL" id="JABEVX010000004">
    <property type="protein sequence ID" value="NNT72250.1"/>
    <property type="molecule type" value="Genomic_DNA"/>
</dbReference>
<dbReference type="PANTHER" id="PTHR14859">
    <property type="entry name" value="CALCOFLUOR WHITE HYPERSENSITIVE PROTEIN PRECURSOR"/>
    <property type="match status" value="1"/>
</dbReference>
<keyword evidence="3" id="KW-0378">Hydrolase</keyword>
<dbReference type="Pfam" id="PF03372">
    <property type="entry name" value="Exo_endo_phos"/>
    <property type="match status" value="1"/>
</dbReference>
<evidence type="ECO:0000313" key="3">
    <source>
        <dbReference type="EMBL" id="NNT72250.1"/>
    </source>
</evidence>
<keyword evidence="1" id="KW-0472">Membrane</keyword>
<sequence length="349" mass="40652">MKKLSWFNKVVFGFNIVITVLTFVAYVLPFLAPKLFPLLSVLTLILPLFLILNALFFIYWLVQLKRQVMLSGLVLLLGITFINKFYKFSSNDLPEEEKDFTVMSYNVRLFNLFDWLPNEHVGDTILSFINDQNPDILCIQEYSENAKVDLRIYKYKAVFMEGKQIKTGQAIFSKFPIFNQGDFKIPEAGNNIIYADIKKGKDTIRVYNIHLQSIKISPDVNEIEEHVEAIDQNKSQQVFGRIREAFKKQEQQTAVLVNHKKECNYPVIICGDMNNSAFSYIYRNIKGDLNDCFEEAGNGFGQTYKFKYYPARIDYIFANKKMKVKSFKSFSKFENSDHFPIMTRLSFAE</sequence>
<dbReference type="RefSeq" id="WP_171222431.1">
    <property type="nucleotide sequence ID" value="NZ_CP121446.1"/>
</dbReference>
<keyword evidence="1" id="KW-1133">Transmembrane helix</keyword>